<evidence type="ECO:0000256" key="3">
    <source>
        <dbReference type="ARBA" id="ARBA00022692"/>
    </source>
</evidence>
<keyword evidence="2" id="KW-1003">Cell membrane</keyword>
<evidence type="ECO:0000256" key="5">
    <source>
        <dbReference type="ARBA" id="ARBA00023136"/>
    </source>
</evidence>
<feature type="transmembrane region" description="Helical" evidence="6">
    <location>
        <begin position="100"/>
        <end position="121"/>
    </location>
</feature>
<keyword evidence="3 6" id="KW-0812">Transmembrane</keyword>
<dbReference type="InterPro" id="IPR051791">
    <property type="entry name" value="Pra-immunoreactive"/>
</dbReference>
<evidence type="ECO:0000256" key="4">
    <source>
        <dbReference type="ARBA" id="ARBA00022989"/>
    </source>
</evidence>
<organism evidence="8 9">
    <name type="scientific">Paenibacillus tianjinensis</name>
    <dbReference type="NCBI Taxonomy" id="2810347"/>
    <lineage>
        <taxon>Bacteria</taxon>
        <taxon>Bacillati</taxon>
        <taxon>Bacillota</taxon>
        <taxon>Bacilli</taxon>
        <taxon>Bacillales</taxon>
        <taxon>Paenibacillaceae</taxon>
        <taxon>Paenibacillus</taxon>
    </lineage>
</organism>
<evidence type="ECO:0000313" key="8">
    <source>
        <dbReference type="EMBL" id="QSF45942.1"/>
    </source>
</evidence>
<dbReference type="InterPro" id="IPR010432">
    <property type="entry name" value="RDD"/>
</dbReference>
<feature type="domain" description="RDD" evidence="7">
    <location>
        <begin position="14"/>
        <end position="169"/>
    </location>
</feature>
<keyword evidence="5 6" id="KW-0472">Membrane</keyword>
<evidence type="ECO:0000313" key="9">
    <source>
        <dbReference type="Proteomes" id="UP000663452"/>
    </source>
</evidence>
<evidence type="ECO:0000256" key="2">
    <source>
        <dbReference type="ARBA" id="ARBA00022475"/>
    </source>
</evidence>
<dbReference type="PANTHER" id="PTHR36115:SF4">
    <property type="entry name" value="MEMBRANE PROTEIN"/>
    <property type="match status" value="1"/>
</dbReference>
<dbReference type="PANTHER" id="PTHR36115">
    <property type="entry name" value="PROLINE-RICH ANTIGEN HOMOLOG-RELATED"/>
    <property type="match status" value="1"/>
</dbReference>
<dbReference type="RefSeq" id="WP_206103462.1">
    <property type="nucleotide sequence ID" value="NZ_CP070969.1"/>
</dbReference>
<sequence length="183" mass="20967">MDQDITERLAEYDYVGFWQRVLISLLDFLILAIPAYFLNRWAVSAAEQYHSGIPLWIQWVLLTLFNIFMVVRYGGTPGRLLLRARIVNERGDYPTVKQAFIRYSFYLINSLLGVIVTAGNGSVTAADNYYSNWVPLCTALVQIVSFVILVDCLIIVFSRRNRAFHDVMADTYVVKKAALDELK</sequence>
<reference evidence="8 9" key="1">
    <citation type="submission" date="2021-02" db="EMBL/GenBank/DDBJ databases">
        <title>Paenibacillus tianjinensis sp. nov.</title>
        <authorList>
            <person name="Liu H."/>
        </authorList>
    </citation>
    <scope>NUCLEOTIDE SEQUENCE [LARGE SCALE GENOMIC DNA]</scope>
    <source>
        <strain evidence="8 9">TB2019</strain>
    </source>
</reference>
<dbReference type="Proteomes" id="UP000663452">
    <property type="component" value="Chromosome"/>
</dbReference>
<comment type="subcellular location">
    <subcellularLocation>
        <location evidence="1">Cell membrane</location>
        <topology evidence="1">Multi-pass membrane protein</topology>
    </subcellularLocation>
</comment>
<protein>
    <submittedName>
        <fullName evidence="8">RDD family protein</fullName>
    </submittedName>
</protein>
<evidence type="ECO:0000259" key="7">
    <source>
        <dbReference type="Pfam" id="PF06271"/>
    </source>
</evidence>
<evidence type="ECO:0000256" key="6">
    <source>
        <dbReference type="SAM" id="Phobius"/>
    </source>
</evidence>
<feature type="transmembrane region" description="Helical" evidence="6">
    <location>
        <begin position="133"/>
        <end position="157"/>
    </location>
</feature>
<evidence type="ECO:0000256" key="1">
    <source>
        <dbReference type="ARBA" id="ARBA00004651"/>
    </source>
</evidence>
<feature type="transmembrane region" description="Helical" evidence="6">
    <location>
        <begin position="55"/>
        <end position="75"/>
    </location>
</feature>
<feature type="transmembrane region" description="Helical" evidence="6">
    <location>
        <begin position="21"/>
        <end position="43"/>
    </location>
</feature>
<dbReference type="Pfam" id="PF06271">
    <property type="entry name" value="RDD"/>
    <property type="match status" value="1"/>
</dbReference>
<keyword evidence="4 6" id="KW-1133">Transmembrane helix</keyword>
<keyword evidence="9" id="KW-1185">Reference proteome</keyword>
<gene>
    <name evidence="8" type="ORF">JRJ22_04730</name>
</gene>
<dbReference type="EMBL" id="CP070969">
    <property type="protein sequence ID" value="QSF45942.1"/>
    <property type="molecule type" value="Genomic_DNA"/>
</dbReference>
<accession>A0ABX7LCS8</accession>
<name>A0ABX7LCS8_9BACL</name>
<proteinExistence type="predicted"/>